<dbReference type="VEuPathDB" id="FungiDB:GLRG_04172"/>
<protein>
    <submittedName>
        <fullName evidence="1">Uncharacterized protein</fullName>
    </submittedName>
</protein>
<dbReference type="HOGENOM" id="CLU_2867541_0_0_1"/>
<proteinExistence type="predicted"/>
<evidence type="ECO:0000313" key="2">
    <source>
        <dbReference type="Proteomes" id="UP000008782"/>
    </source>
</evidence>
<dbReference type="GeneID" id="24409537"/>
<organism evidence="2">
    <name type="scientific">Colletotrichum graminicola (strain M1.001 / M2 / FGSC 10212)</name>
    <name type="common">Maize anthracnose fungus</name>
    <name type="synonym">Glomerella graminicola</name>
    <dbReference type="NCBI Taxonomy" id="645133"/>
    <lineage>
        <taxon>Eukaryota</taxon>
        <taxon>Fungi</taxon>
        <taxon>Dikarya</taxon>
        <taxon>Ascomycota</taxon>
        <taxon>Pezizomycotina</taxon>
        <taxon>Sordariomycetes</taxon>
        <taxon>Hypocreomycetidae</taxon>
        <taxon>Glomerellales</taxon>
        <taxon>Glomerellaceae</taxon>
        <taxon>Colletotrichum</taxon>
        <taxon>Colletotrichum graminicola species complex</taxon>
    </lineage>
</organism>
<name>E3QDU0_COLGM</name>
<reference evidence="2" key="1">
    <citation type="journal article" date="2012" name="Nat. Genet.">
        <title>Lifestyle transitions in plant pathogenic Colletotrichum fungi deciphered by genome and transcriptome analyses.</title>
        <authorList>
            <person name="O'Connell R.J."/>
            <person name="Thon M.R."/>
            <person name="Hacquard S."/>
            <person name="Amyotte S.G."/>
            <person name="Kleemann J."/>
            <person name="Torres M.F."/>
            <person name="Damm U."/>
            <person name="Buiate E.A."/>
            <person name="Epstein L."/>
            <person name="Alkan N."/>
            <person name="Altmueller J."/>
            <person name="Alvarado-Balderrama L."/>
            <person name="Bauser C.A."/>
            <person name="Becker C."/>
            <person name="Birren B.W."/>
            <person name="Chen Z."/>
            <person name="Choi J."/>
            <person name="Crouch J.A."/>
            <person name="Duvick J.P."/>
            <person name="Farman M.A."/>
            <person name="Gan P."/>
            <person name="Heiman D."/>
            <person name="Henrissat B."/>
            <person name="Howard R.J."/>
            <person name="Kabbage M."/>
            <person name="Koch C."/>
            <person name="Kracher B."/>
            <person name="Kubo Y."/>
            <person name="Law A.D."/>
            <person name="Lebrun M.-H."/>
            <person name="Lee Y.-H."/>
            <person name="Miyara I."/>
            <person name="Moore N."/>
            <person name="Neumann U."/>
            <person name="Nordstroem K."/>
            <person name="Panaccione D.G."/>
            <person name="Panstruga R."/>
            <person name="Place M."/>
            <person name="Proctor R.H."/>
            <person name="Prusky D."/>
            <person name="Rech G."/>
            <person name="Reinhardt R."/>
            <person name="Rollins J.A."/>
            <person name="Rounsley S."/>
            <person name="Schardl C.L."/>
            <person name="Schwartz D.C."/>
            <person name="Shenoy N."/>
            <person name="Shirasu K."/>
            <person name="Sikhakolli U.R."/>
            <person name="Stueber K."/>
            <person name="Sukno S.A."/>
            <person name="Sweigard J.A."/>
            <person name="Takano Y."/>
            <person name="Takahara H."/>
            <person name="Trail F."/>
            <person name="van der Does H.C."/>
            <person name="Voll L.M."/>
            <person name="Will I."/>
            <person name="Young S."/>
            <person name="Zeng Q."/>
            <person name="Zhang J."/>
            <person name="Zhou S."/>
            <person name="Dickman M.B."/>
            <person name="Schulze-Lefert P."/>
            <person name="Ver Loren van Themaat E."/>
            <person name="Ma L.-J."/>
            <person name="Vaillancourt L.J."/>
        </authorList>
    </citation>
    <scope>NUCLEOTIDE SEQUENCE [LARGE SCALE GENOMIC DNA]</scope>
    <source>
        <strain evidence="2">M1.001 / M2 / FGSC 10212</strain>
    </source>
</reference>
<dbReference type="EMBL" id="GG697343">
    <property type="protein sequence ID" value="EFQ29028.1"/>
    <property type="molecule type" value="Genomic_DNA"/>
</dbReference>
<evidence type="ECO:0000313" key="1">
    <source>
        <dbReference type="EMBL" id="EFQ29028.1"/>
    </source>
</evidence>
<dbReference type="RefSeq" id="XP_008093048.1">
    <property type="nucleotide sequence ID" value="XM_008094857.1"/>
</dbReference>
<sequence>MRSGVCGMVYLQYSNGRERGSVLNSMRLTGFGADGEEGEGEKKGCVRSNLGEKVREKSAAQEVG</sequence>
<dbReference type="Proteomes" id="UP000008782">
    <property type="component" value="Unassembled WGS sequence"/>
</dbReference>
<keyword evidence="2" id="KW-1185">Reference proteome</keyword>
<accession>E3QDU0</accession>
<gene>
    <name evidence="1" type="ORF">GLRG_04172</name>
</gene>
<dbReference type="AlphaFoldDB" id="E3QDU0"/>